<dbReference type="PROSITE" id="PS00012">
    <property type="entry name" value="PHOSPHOPANTETHEINE"/>
    <property type="match status" value="1"/>
</dbReference>
<dbReference type="SUPFAM" id="SSF47336">
    <property type="entry name" value="ACP-like"/>
    <property type="match status" value="1"/>
</dbReference>
<dbReference type="NCBIfam" id="TIGR01733">
    <property type="entry name" value="AA-adenyl-dom"/>
    <property type="match status" value="1"/>
</dbReference>
<dbReference type="InterPro" id="IPR045851">
    <property type="entry name" value="AMP-bd_C_sf"/>
</dbReference>
<dbReference type="Gene3D" id="3.30.300.30">
    <property type="match status" value="1"/>
</dbReference>
<dbReference type="GO" id="GO:0005737">
    <property type="term" value="C:cytoplasm"/>
    <property type="evidence" value="ECO:0007669"/>
    <property type="project" value="TreeGrafter"/>
</dbReference>
<dbReference type="PROSITE" id="PS00455">
    <property type="entry name" value="AMP_BINDING"/>
    <property type="match status" value="1"/>
</dbReference>
<dbReference type="Proteomes" id="UP000319432">
    <property type="component" value="Chromosome"/>
</dbReference>
<keyword evidence="8" id="KW-0511">Multifunctional enzyme</keyword>
<dbReference type="FunFam" id="3.40.50.12780:FF:000012">
    <property type="entry name" value="Non-ribosomal peptide synthetase"/>
    <property type="match status" value="1"/>
</dbReference>
<dbReference type="InterPro" id="IPR020845">
    <property type="entry name" value="AMP-binding_CS"/>
</dbReference>
<dbReference type="GO" id="GO:0043041">
    <property type="term" value="P:amino acid activation for nonribosomal peptide biosynthetic process"/>
    <property type="evidence" value="ECO:0007669"/>
    <property type="project" value="TreeGrafter"/>
</dbReference>
<evidence type="ECO:0000256" key="5">
    <source>
        <dbReference type="ARBA" id="ARBA00022598"/>
    </source>
</evidence>
<dbReference type="FunFam" id="2.30.38.10:FF:000001">
    <property type="entry name" value="Non-ribosomal peptide synthetase PvdI"/>
    <property type="match status" value="1"/>
</dbReference>
<dbReference type="CDD" id="cd19534">
    <property type="entry name" value="E_NRPS"/>
    <property type="match status" value="1"/>
</dbReference>
<sequence length="1489" mass="172409">MFLHLTHPQKRIWYIEKIHSNSPLHNIGGCLKIKGHANVDLLEKAIQTVIERNEGLRLRFCEREGQPYQYVNEYTEKKIDYLDFSREENPSLVFEEWVEAVFKKSFTIENHDLCYFAVYKLHEAEYGILLKVHHIISDGWSTCLIQKQLCEMYSLLQHNEQVDAGVAYSYVDYIEKEKAYFHSERFQKNKIFWNETFSDVPEAFLYKSFSHLESRRKSYEMTADMTDQIRSFLQEYSISLHTFFMAVMLIYINKITDHDDIVLGTPVLNRTDKRDKNTVGMYTSTMPFRKKINPELSVKEFIKEVVYELKRCLINQKYPYDLLVSDLGLNKKGYDSLFKLCINYYNTEYLKDVEGVMLEVDEYNSGNQSYSMQVIVKEWRDDTISLCFDFKVDEYNDEDISSMFKHTTNVAEQMIKNMEMRIKDLHVCTTEELHEKVYTFNSTRTNYPKDKTIHGLFEEQAELTPDKVALVFGEQQVTYRQLDEKASQLAAFLRGKGVQQQRIVAIQATHSIELIVGILGVLKTGAAYLPIEPNYPSERINYMLKDSGAFIMLTNHELADEIDFSGEIYHFVHDEIYLDPQNNTSDKSSPHDLAYMIYTSGSTGQPKGVMIEHNSLVNYIWWARKTYVEENEIFALYSSISFDLTVTSIFTPLLSGHQIAIYQDNGEDFILHKVFNDNKATIVKVTPAHLTLIKDLDNKNSSIQKFIVGGENLKVAIAKQVEESFNGQIEIYNEYGPTEATVGCMIYKYASDKDTGVSVPIGSAIDNTQIYILDKYLQPVPTGIKGEIYISGDGVAKGYLNREELTNERFIDHPFLSGKKMYKTGDVAKYLSDSIIEYVGRSDNQVKIRGHRIELGEIERYLLEHSMIKNVIVIDRENAKGDKLLYAYFVSDEEIDVAELKKWLSTYVPSFMIPNRMIKLEQLPLTINGKLNMHELPFDDESELEMISPRNEREEQLVKVMGEVLGIAEISMNDNFYQIGGDSIKAIQISSKLKNMNMELHIKDILEKELVEEIAATIKENHTQKIIDQGVSTGTINQTPIIQWFFSQQFEQENHFNQSVLLACKKSIDKQIIATAIKKLVEHHDMLRVRCDRNTKELFYQNDHIHETNYFVYYDLTHEPEEMKFEKMKELGSITKSSFHLEETPLFKACIFQLGEEEQYLLFTAHHIVVDGVSWRILIEDFTSGVEQLQHHQEISLPLKTHSFGEWARQLATYSLHVTQTDQALRYWKDTTIQSFQFLTDFDRGIDDVKSSSTMQAYLDGAWIKDFSVLINDVYGLELYEGLLIGLLVTVHQSAKEQDIVIELEGHGRETIHDEIDISRTVGWFTSMYPAHFSITDMGLEHIIKHVKEQIRAIPHKGFTYGVLKYLTKELQEEIGKGIRFNYLGHFDNVLQGDFTMADLDCGADIGSNNHLTALLDINVWIANGQLQINVTYSTNRFREETIQQFLNEYLDSLNEIRNYCLQKNDKEFTPSDFETADISQDDLDGLFI</sequence>
<feature type="domain" description="Carrier" evidence="9">
    <location>
        <begin position="948"/>
        <end position="1022"/>
    </location>
</feature>
<dbReference type="InterPro" id="IPR010060">
    <property type="entry name" value="NRPS_synth"/>
</dbReference>
<dbReference type="NCBIfam" id="TIGR01720">
    <property type="entry name" value="NRPS-para261"/>
    <property type="match status" value="1"/>
</dbReference>
<evidence type="ECO:0000256" key="8">
    <source>
        <dbReference type="ARBA" id="ARBA00023268"/>
    </source>
</evidence>
<keyword evidence="11" id="KW-1185">Reference proteome</keyword>
<keyword evidence="7" id="KW-0045">Antibiotic biosynthesis</keyword>
<dbReference type="Gene3D" id="3.30.559.30">
    <property type="entry name" value="Nonribosomal peptide synthetase, condensation domain"/>
    <property type="match status" value="2"/>
</dbReference>
<dbReference type="GO" id="GO:0031177">
    <property type="term" value="F:phosphopantetheine binding"/>
    <property type="evidence" value="ECO:0007669"/>
    <property type="project" value="TreeGrafter"/>
</dbReference>
<evidence type="ECO:0000256" key="6">
    <source>
        <dbReference type="ARBA" id="ARBA00022737"/>
    </source>
</evidence>
<evidence type="ECO:0000256" key="2">
    <source>
        <dbReference type="ARBA" id="ARBA00006432"/>
    </source>
</evidence>
<dbReference type="GO" id="GO:0008610">
    <property type="term" value="P:lipid biosynthetic process"/>
    <property type="evidence" value="ECO:0007669"/>
    <property type="project" value="UniProtKB-ARBA"/>
</dbReference>
<proteinExistence type="inferred from homology"/>
<dbReference type="InterPro" id="IPR006162">
    <property type="entry name" value="Ppantetheine_attach_site"/>
</dbReference>
<dbReference type="PROSITE" id="PS50075">
    <property type="entry name" value="CARRIER"/>
    <property type="match status" value="1"/>
</dbReference>
<keyword evidence="4" id="KW-0597">Phosphoprotein</keyword>
<comment type="cofactor">
    <cofactor evidence="1">
        <name>pantetheine 4'-phosphate</name>
        <dbReference type="ChEBI" id="CHEBI:47942"/>
    </cofactor>
</comment>
<dbReference type="InterPro" id="IPR036736">
    <property type="entry name" value="ACP-like_sf"/>
</dbReference>
<evidence type="ECO:0000256" key="3">
    <source>
        <dbReference type="ARBA" id="ARBA00022450"/>
    </source>
</evidence>
<dbReference type="FunFam" id="3.40.50.980:FF:000001">
    <property type="entry name" value="Non-ribosomal peptide synthetase"/>
    <property type="match status" value="1"/>
</dbReference>
<dbReference type="Gene3D" id="2.30.38.10">
    <property type="entry name" value="Luciferase, Domain 3"/>
    <property type="match status" value="1"/>
</dbReference>
<keyword evidence="6" id="KW-0677">Repeat</keyword>
<evidence type="ECO:0000256" key="1">
    <source>
        <dbReference type="ARBA" id="ARBA00001957"/>
    </source>
</evidence>
<dbReference type="SUPFAM" id="SSF56801">
    <property type="entry name" value="Acetyl-CoA synthetase-like"/>
    <property type="match status" value="1"/>
</dbReference>
<keyword evidence="5" id="KW-0436">Ligase</keyword>
<evidence type="ECO:0000313" key="11">
    <source>
        <dbReference type="Proteomes" id="UP000319432"/>
    </source>
</evidence>
<dbReference type="Pfam" id="PF00668">
    <property type="entry name" value="Condensation"/>
    <property type="match status" value="2"/>
</dbReference>
<dbReference type="Gene3D" id="3.40.50.980">
    <property type="match status" value="2"/>
</dbReference>
<dbReference type="Gene3D" id="3.30.559.10">
    <property type="entry name" value="Chloramphenicol acetyltransferase-like domain"/>
    <property type="match status" value="2"/>
</dbReference>
<dbReference type="PANTHER" id="PTHR45527:SF1">
    <property type="entry name" value="FATTY ACID SYNTHASE"/>
    <property type="match status" value="1"/>
</dbReference>
<comment type="similarity">
    <text evidence="2">Belongs to the ATP-dependent AMP-binding enzyme family.</text>
</comment>
<evidence type="ECO:0000259" key="9">
    <source>
        <dbReference type="PROSITE" id="PS50075"/>
    </source>
</evidence>
<dbReference type="GO" id="GO:0017000">
    <property type="term" value="P:antibiotic biosynthetic process"/>
    <property type="evidence" value="ECO:0007669"/>
    <property type="project" value="UniProtKB-KW"/>
</dbReference>
<dbReference type="InterPro" id="IPR009081">
    <property type="entry name" value="PP-bd_ACP"/>
</dbReference>
<dbReference type="OrthoDB" id="9765680at2"/>
<dbReference type="InterPro" id="IPR023213">
    <property type="entry name" value="CAT-like_dom_sf"/>
</dbReference>
<dbReference type="InterPro" id="IPR000873">
    <property type="entry name" value="AMP-dep_synth/lig_dom"/>
</dbReference>
<evidence type="ECO:0000313" key="10">
    <source>
        <dbReference type="EMBL" id="QDX92242.1"/>
    </source>
</evidence>
<dbReference type="GO" id="GO:0044550">
    <property type="term" value="P:secondary metabolite biosynthetic process"/>
    <property type="evidence" value="ECO:0007669"/>
    <property type="project" value="TreeGrafter"/>
</dbReference>
<gene>
    <name evidence="10" type="ORF">EEL30_07665</name>
</gene>
<organism evidence="10 11">
    <name type="scientific">Brevibacillus laterosporus</name>
    <name type="common">Bacillus laterosporus</name>
    <dbReference type="NCBI Taxonomy" id="1465"/>
    <lineage>
        <taxon>Bacteria</taxon>
        <taxon>Bacillati</taxon>
        <taxon>Bacillota</taxon>
        <taxon>Bacilli</taxon>
        <taxon>Bacillales</taxon>
        <taxon>Paenibacillaceae</taxon>
        <taxon>Brevibacillus</taxon>
    </lineage>
</organism>
<dbReference type="GO" id="GO:0016874">
    <property type="term" value="F:ligase activity"/>
    <property type="evidence" value="ECO:0007669"/>
    <property type="project" value="UniProtKB-KW"/>
</dbReference>
<dbReference type="InterPro" id="IPR001242">
    <property type="entry name" value="Condensation_dom"/>
</dbReference>
<protein>
    <submittedName>
        <fullName evidence="10">Amino acid adenylation domain-containing protein</fullName>
    </submittedName>
</protein>
<accession>A0A518V5H3</accession>
<evidence type="ECO:0000256" key="4">
    <source>
        <dbReference type="ARBA" id="ARBA00022553"/>
    </source>
</evidence>
<keyword evidence="3" id="KW-0596">Phosphopantetheine</keyword>
<dbReference type="InterPro" id="IPR010071">
    <property type="entry name" value="AA_adenyl_dom"/>
</dbReference>
<evidence type="ECO:0000256" key="7">
    <source>
        <dbReference type="ARBA" id="ARBA00023194"/>
    </source>
</evidence>
<dbReference type="EMBL" id="CP033464">
    <property type="protein sequence ID" value="QDX92242.1"/>
    <property type="molecule type" value="Genomic_DNA"/>
</dbReference>
<dbReference type="SUPFAM" id="SSF52777">
    <property type="entry name" value="CoA-dependent acyltransferases"/>
    <property type="match status" value="4"/>
</dbReference>
<dbReference type="Pfam" id="PF00501">
    <property type="entry name" value="AMP-binding"/>
    <property type="match status" value="1"/>
</dbReference>
<reference evidence="10 11" key="1">
    <citation type="submission" date="2018-11" db="EMBL/GenBank/DDBJ databases">
        <title>Phylogenetic determinants of toxin gene distribution in genomes of Brevibacillus laterosporus.</title>
        <authorList>
            <person name="Glare T.R."/>
            <person name="Durrant A."/>
            <person name="Berry C."/>
            <person name="Palma L."/>
            <person name="Ormskirk M."/>
            <person name="Cox M.O."/>
        </authorList>
    </citation>
    <scope>NUCLEOTIDE SEQUENCE [LARGE SCALE GENOMIC DNA]</scope>
    <source>
        <strain evidence="10 11">1821L</strain>
    </source>
</reference>
<dbReference type="InterPro" id="IPR025110">
    <property type="entry name" value="AMP-bd_C"/>
</dbReference>
<dbReference type="Gene3D" id="1.10.1200.10">
    <property type="entry name" value="ACP-like"/>
    <property type="match status" value="1"/>
</dbReference>
<dbReference type="Pfam" id="PF00550">
    <property type="entry name" value="PP-binding"/>
    <property type="match status" value="1"/>
</dbReference>
<dbReference type="PANTHER" id="PTHR45527">
    <property type="entry name" value="NONRIBOSOMAL PEPTIDE SYNTHETASE"/>
    <property type="match status" value="1"/>
</dbReference>
<name>A0A518V5H3_BRELA</name>
<dbReference type="Pfam" id="PF13193">
    <property type="entry name" value="AMP-binding_C"/>
    <property type="match status" value="1"/>
</dbReference>